<feature type="domain" description="Polysaccharide biosynthesis enzyme WcbI" evidence="2">
    <location>
        <begin position="189"/>
        <end position="389"/>
    </location>
</feature>
<dbReference type="InterPro" id="IPR041307">
    <property type="entry name" value="WcbI"/>
</dbReference>
<dbReference type="Proteomes" id="UP000494170">
    <property type="component" value="Unassembled WGS sequence"/>
</dbReference>
<dbReference type="GO" id="GO:0005886">
    <property type="term" value="C:plasma membrane"/>
    <property type="evidence" value="ECO:0007669"/>
    <property type="project" value="TreeGrafter"/>
</dbReference>
<evidence type="ECO:0000313" key="4">
    <source>
        <dbReference type="Proteomes" id="UP000494170"/>
    </source>
</evidence>
<dbReference type="RefSeq" id="WP_174940634.1">
    <property type="nucleotide sequence ID" value="NZ_CABVPY010000015.1"/>
</dbReference>
<keyword evidence="1" id="KW-0472">Membrane</keyword>
<organism evidence="3 4">
    <name type="scientific">Burkholderia lata (strain ATCC 17760 / DSM 23089 / LMG 22485 / NCIMB 9086 / R18194 / 383)</name>
    <dbReference type="NCBI Taxonomy" id="482957"/>
    <lineage>
        <taxon>Bacteria</taxon>
        <taxon>Pseudomonadati</taxon>
        <taxon>Pseudomonadota</taxon>
        <taxon>Betaproteobacteria</taxon>
        <taxon>Burkholderiales</taxon>
        <taxon>Burkholderiaceae</taxon>
        <taxon>Burkholderia</taxon>
        <taxon>Burkholderia cepacia complex</taxon>
    </lineage>
</organism>
<keyword evidence="1" id="KW-1133">Transmembrane helix</keyword>
<dbReference type="PANTHER" id="PTHR32309">
    <property type="entry name" value="TYROSINE-PROTEIN KINASE"/>
    <property type="match status" value="1"/>
</dbReference>
<dbReference type="GO" id="GO:0004713">
    <property type="term" value="F:protein tyrosine kinase activity"/>
    <property type="evidence" value="ECO:0007669"/>
    <property type="project" value="TreeGrafter"/>
</dbReference>
<sequence>MIREEAVIVFDGNCSPADAGRETLNSQVASRLTIRAQLFDAAVATRSISECLVRFDETVTALRNYNAPLSVLVYNAGSHDLVGDTSVNEAYQALHDYVALAHEHGWKVIVTANFESPALSEAAQQYRERLAANKANADVTIVPGLPVNTPPGATQVQSATIADLTATAIDDLWASRPAREKLVLFGEVQVLAIYRHLLTVLQEARSDRFEVEFVDSNDDRSLEAATALLADSGTLILQINPERPFLHEKLTAALKEAKASRIFSVPMLLCRSLWPFDQFDDHVETATTSPVKGTRGDALLAELVKQSTSLEPAVSEYLSTDLNQKRDLTQLFQADLQSWKSLENLSDVKFAHHFEEHFALKKLFNSFKLPSNLSIKILVDAICKFLDFKATEIAISNKRLIGAEILQPDTPIHPSIARHFNLHWLKKRPLFNIFGRKFDYPRWATEYAKIHAPKDILLATSDMPAPGSNLEPSTQTTISSSLSAERTVHTPALGTGPSSRESQAPSARPKWWSIRQATPSHKLFLLCVALPVFLSTVYYTLFAADVYVSQSSFLVRSPQKTNQPAGLFTALLGSGVSRSSDDTYAVNDYMTSRDALASLNHDNAFEKAYGSGRGDFISRFGVLPTQRSFEDLLRYFRRRALVQYDTDTGITTLEVHAFSADDASKINERLLELGEQRVNRMNDRAKQDLISYAQREVEHAEAALQKSSVALSAFRDKQAIFDPERQSTLALQNVLQIQKDLVASKLQLAQLKSVSPNNPQIPALDVRINTLQSEMDKAAGTITGGRNSLAYKSPAYERLELDRQFADRQLTAALASLETARNDAQRQQLYLERISQPNVPDKAILPYRFRNILATLILGLVVWGTLNLLIASIREHRD</sequence>
<protein>
    <submittedName>
        <fullName evidence="3">Capsule polysaccharide export protein</fullName>
    </submittedName>
</protein>
<name>A0A6P2KTG4_BURL3</name>
<gene>
    <name evidence="3" type="ORF">BLA6863_02860</name>
</gene>
<dbReference type="AlphaFoldDB" id="A0A6P2KTG4"/>
<accession>A0A6P2KTG4</accession>
<keyword evidence="1" id="KW-0812">Transmembrane</keyword>
<evidence type="ECO:0000259" key="2">
    <source>
        <dbReference type="Pfam" id="PF18588"/>
    </source>
</evidence>
<dbReference type="EMBL" id="CABVPY010000015">
    <property type="protein sequence ID" value="VWB61454.1"/>
    <property type="molecule type" value="Genomic_DNA"/>
</dbReference>
<dbReference type="PANTHER" id="PTHR32309:SF13">
    <property type="entry name" value="FERRIC ENTEROBACTIN TRANSPORT PROTEIN FEPE"/>
    <property type="match status" value="1"/>
</dbReference>
<evidence type="ECO:0000256" key="1">
    <source>
        <dbReference type="SAM" id="Phobius"/>
    </source>
</evidence>
<dbReference type="InterPro" id="IPR050445">
    <property type="entry name" value="Bact_polysacc_biosynth/exp"/>
</dbReference>
<proteinExistence type="predicted"/>
<dbReference type="Pfam" id="PF18588">
    <property type="entry name" value="WcbI"/>
    <property type="match status" value="1"/>
</dbReference>
<evidence type="ECO:0000313" key="3">
    <source>
        <dbReference type="EMBL" id="VWB61454.1"/>
    </source>
</evidence>
<feature type="transmembrane region" description="Helical" evidence="1">
    <location>
        <begin position="852"/>
        <end position="873"/>
    </location>
</feature>
<reference evidence="3 4" key="1">
    <citation type="submission" date="2019-09" db="EMBL/GenBank/DDBJ databases">
        <authorList>
            <person name="Depoorter E."/>
        </authorList>
    </citation>
    <scope>NUCLEOTIDE SEQUENCE [LARGE SCALE GENOMIC DNA]</scope>
    <source>
        <strain evidence="3">LMG 6863</strain>
    </source>
</reference>